<sequence length="799" mass="89168">MEVGASLVAFVGFGLTSIKTFHQFVSSVRDGPEKLRDLARALASLQAMYEQTQSLQWLPGLLHSSPSLLPLLKRCNEDIARFEKKIGKMSVSPADKFHGIMWKRLKMALSEDDIVYALNVVSRYVGEFNSEINVINARQSHHISITSSQIVNHSAKQVALMEGQQTTLTDIEQHMTQSLSQMQHVQSVVSSLETKATNISSLSAEQSSCIAERLASLEEAISQMRLQSQPAPDAHGTQNAAETVGPGNAEDESDEVSLSIERLCTLVTDTGSCLASDDAQEILDDLDVLVEELATSGTVIQDETECLVKTGNENARDLRQIRGLLNTSRKLQINKRIKISTSGKASGGTVVRRAERSLEYETRHGIWRVSKRKRWRRSTTKDSPEEAQEHSASITFRPQTAGSQYIIKASAHQFQHAHGFYSLTSAVAISRIRPSDSEIFKCVMWGSMEDLLLLLGTGEASLQDRDERGASLLHYAVHDARICTFLIEHGLDLEDVADTIHVLWALDEPPYFDDGDKFTPLAGRYSHLNVLPVSVHRALLAAGADPTTEVGSKYNTWSCLDKMGYYDHPYLQEISGSILELGSAYFSIDEKDSQGMSLLSRCYMYSGKDFEALWKGREELCPYYYDEEQGRDTACFNTWYEIRYNGEKHVCRLDNSSTGHESMSDGDGDGDGNSETDVSDQASNEEDSAPLWYSEEPSTHLEDRQQERAPSPEWDHAGQDDRQSLEVRTGTWAPDPDELERCVAQQREGDLASRSEQLEDRTRSPGSVLGAYVLKDFEYESFSSLVGFLFLWLFSAELL</sequence>
<feature type="compositionally biased region" description="Acidic residues" evidence="1">
    <location>
        <begin position="664"/>
        <end position="688"/>
    </location>
</feature>
<dbReference type="Proteomes" id="UP000014480">
    <property type="component" value="Unassembled WGS sequence"/>
</dbReference>
<dbReference type="Gene3D" id="1.25.40.20">
    <property type="entry name" value="Ankyrin repeat-containing domain"/>
    <property type="match status" value="1"/>
</dbReference>
<dbReference type="EMBL" id="AMCV02000001">
    <property type="protein sequence ID" value="TDZ25869.1"/>
    <property type="molecule type" value="Genomic_DNA"/>
</dbReference>
<dbReference type="Pfam" id="PF17111">
    <property type="entry name" value="PigL_N"/>
    <property type="match status" value="1"/>
</dbReference>
<dbReference type="AlphaFoldDB" id="A0A484G5R8"/>
<evidence type="ECO:0000256" key="1">
    <source>
        <dbReference type="SAM" id="MobiDB-lite"/>
    </source>
</evidence>
<evidence type="ECO:0000313" key="3">
    <source>
        <dbReference type="EMBL" id="TDZ25869.1"/>
    </source>
</evidence>
<feature type="region of interest" description="Disordered" evidence="1">
    <location>
        <begin position="656"/>
        <end position="725"/>
    </location>
</feature>
<reference evidence="4" key="2">
    <citation type="journal article" date="2019" name="Mol. Plant Microbe Interact.">
        <title>Genome sequence resources for four phytopathogenic fungi from the Colletotrichum orbiculare species complex.</title>
        <authorList>
            <person name="Gan P."/>
            <person name="Tsushima A."/>
            <person name="Narusaka M."/>
            <person name="Narusaka Y."/>
            <person name="Takano Y."/>
            <person name="Kubo Y."/>
            <person name="Shirasu K."/>
        </authorList>
    </citation>
    <scope>GENOME REANNOTATION</scope>
    <source>
        <strain evidence="4">104-T / ATCC 96160 / CBS 514.97 / LARS 414 / MAFF 240422</strain>
    </source>
</reference>
<feature type="compositionally biased region" description="Basic and acidic residues" evidence="1">
    <location>
        <begin position="697"/>
        <end position="707"/>
    </location>
</feature>
<dbReference type="InterPro" id="IPR031348">
    <property type="entry name" value="PigL_N"/>
</dbReference>
<proteinExistence type="predicted"/>
<feature type="compositionally biased region" description="Polar residues" evidence="1">
    <location>
        <begin position="228"/>
        <end position="241"/>
    </location>
</feature>
<comment type="caution">
    <text evidence="3">The sequence shown here is derived from an EMBL/GenBank/DDBJ whole genome shotgun (WGS) entry which is preliminary data.</text>
</comment>
<reference evidence="4" key="1">
    <citation type="journal article" date="2013" name="New Phytol.">
        <title>Comparative genomic and transcriptomic analyses reveal the hemibiotrophic stage shift of Colletotrichum fungi.</title>
        <authorList>
            <person name="Gan P."/>
            <person name="Ikeda K."/>
            <person name="Irieda H."/>
            <person name="Narusaka M."/>
            <person name="O'Connell R.J."/>
            <person name="Narusaka Y."/>
            <person name="Takano Y."/>
            <person name="Kubo Y."/>
            <person name="Shirasu K."/>
        </authorList>
    </citation>
    <scope>NUCLEOTIDE SEQUENCE [LARGE SCALE GENOMIC DNA]</scope>
    <source>
        <strain evidence="4">104-T / ATCC 96160 / CBS 514.97 / LARS 414 / MAFF 240422</strain>
    </source>
</reference>
<feature type="domain" description="Azaphilone pigments biosynthesis cluster protein L N-terminal" evidence="2">
    <location>
        <begin position="3"/>
        <end position="208"/>
    </location>
</feature>
<name>A0A484G5R8_COLOR</name>
<feature type="compositionally biased region" description="Basic and acidic residues" evidence="1">
    <location>
        <begin position="713"/>
        <end position="725"/>
    </location>
</feature>
<gene>
    <name evidence="3" type="ORF">Cob_v000420</name>
</gene>
<keyword evidence="4" id="KW-1185">Reference proteome</keyword>
<dbReference type="InterPro" id="IPR036770">
    <property type="entry name" value="Ankyrin_rpt-contain_sf"/>
</dbReference>
<feature type="region of interest" description="Disordered" evidence="1">
    <location>
        <begin position="228"/>
        <end position="252"/>
    </location>
</feature>
<dbReference type="STRING" id="1213857.A0A484G5R8"/>
<dbReference type="SUPFAM" id="SSF48403">
    <property type="entry name" value="Ankyrin repeat"/>
    <property type="match status" value="1"/>
</dbReference>
<accession>A0A484G5R8</accession>
<organism evidence="3 4">
    <name type="scientific">Colletotrichum orbiculare (strain 104-T / ATCC 96160 / CBS 514.97 / LARS 414 / MAFF 240422)</name>
    <name type="common">Cucumber anthracnose fungus</name>
    <name type="synonym">Colletotrichum lagenarium</name>
    <dbReference type="NCBI Taxonomy" id="1213857"/>
    <lineage>
        <taxon>Eukaryota</taxon>
        <taxon>Fungi</taxon>
        <taxon>Dikarya</taxon>
        <taxon>Ascomycota</taxon>
        <taxon>Pezizomycotina</taxon>
        <taxon>Sordariomycetes</taxon>
        <taxon>Hypocreomycetidae</taxon>
        <taxon>Glomerellales</taxon>
        <taxon>Glomerellaceae</taxon>
        <taxon>Colletotrichum</taxon>
        <taxon>Colletotrichum orbiculare species complex</taxon>
    </lineage>
</organism>
<evidence type="ECO:0000259" key="2">
    <source>
        <dbReference type="Pfam" id="PF17111"/>
    </source>
</evidence>
<evidence type="ECO:0000313" key="4">
    <source>
        <dbReference type="Proteomes" id="UP000014480"/>
    </source>
</evidence>
<dbReference type="OrthoDB" id="539213at2759"/>
<protein>
    <recommendedName>
        <fullName evidence="2">Azaphilone pigments biosynthesis cluster protein L N-terminal domain-containing protein</fullName>
    </recommendedName>
</protein>